<feature type="signal peptide" evidence="1">
    <location>
        <begin position="1"/>
        <end position="20"/>
    </location>
</feature>
<dbReference type="RefSeq" id="WP_034210647.1">
    <property type="nucleotide sequence ID" value="NZ_AVCK01000009.1"/>
</dbReference>
<dbReference type="InterPro" id="IPR047111">
    <property type="entry name" value="YbaP-like"/>
</dbReference>
<dbReference type="InterPro" id="IPR002816">
    <property type="entry name" value="TraB/PrgY/GumN_fam"/>
</dbReference>
<keyword evidence="1" id="KW-0732">Signal</keyword>
<feature type="chain" id="PRO_5001870891" description="TraB/GumN family protein" evidence="1">
    <location>
        <begin position="21"/>
        <end position="292"/>
    </location>
</feature>
<dbReference type="AlphaFoldDB" id="A0A091B784"/>
<accession>A0A091B784</accession>
<proteinExistence type="predicted"/>
<evidence type="ECO:0000313" key="3">
    <source>
        <dbReference type="Proteomes" id="UP000029393"/>
    </source>
</evidence>
<dbReference type="STRING" id="1384056.N787_08535"/>
<gene>
    <name evidence="2" type="ORF">N787_08535</name>
</gene>
<dbReference type="EMBL" id="AVCK01000009">
    <property type="protein sequence ID" value="KFN47596.1"/>
    <property type="molecule type" value="Genomic_DNA"/>
</dbReference>
<protein>
    <recommendedName>
        <fullName evidence="4">TraB/GumN family protein</fullName>
    </recommendedName>
</protein>
<comment type="caution">
    <text evidence="2">The sequence shown here is derived from an EMBL/GenBank/DDBJ whole genome shotgun (WGS) entry which is preliminary data.</text>
</comment>
<sequence length="292" mass="31759">MSIRFLATLLLATVAGSAFAEPPKPLLWKVSDADNSIYLLGSFHLLKAGDYPLSPDTYAALDDAEKVVFELSPAEMNDPALGQKMAVVAQRADGKTLQAALPGETWAQLVEYAGKRGIALQNFQGFDTWFMGLVIGITEMQIAGLDSSLGLDKHFAERAQAAGKEVGALETADQQFAMFDGMSPGEQLQQLQDALGDVAAMEQEINKMHALWRAGDGEALYALTGAEMKAEYPDLYERLNVARNRAWLPKVRAMLDQQDSDDTLVVVGAMHLLGEDGLVHLLRDAGYTVERL</sequence>
<keyword evidence="3" id="KW-1185">Reference proteome</keyword>
<dbReference type="Proteomes" id="UP000029393">
    <property type="component" value="Unassembled WGS sequence"/>
</dbReference>
<evidence type="ECO:0008006" key="4">
    <source>
        <dbReference type="Google" id="ProtNLM"/>
    </source>
</evidence>
<evidence type="ECO:0000313" key="2">
    <source>
        <dbReference type="EMBL" id="KFN47596.1"/>
    </source>
</evidence>
<dbReference type="PATRIC" id="fig|1384056.3.peg.566"/>
<dbReference type="PANTHER" id="PTHR40590">
    <property type="entry name" value="CYTOPLASMIC PROTEIN-RELATED"/>
    <property type="match status" value="1"/>
</dbReference>
<evidence type="ECO:0000256" key="1">
    <source>
        <dbReference type="SAM" id="SignalP"/>
    </source>
</evidence>
<dbReference type="eggNOG" id="COG3735">
    <property type="taxonomic scope" value="Bacteria"/>
</dbReference>
<reference evidence="2 3" key="1">
    <citation type="submission" date="2013-09" db="EMBL/GenBank/DDBJ databases">
        <title>Genome sequencing of Arenimonas metalli.</title>
        <authorList>
            <person name="Chen F."/>
            <person name="Wang G."/>
        </authorList>
    </citation>
    <scope>NUCLEOTIDE SEQUENCE [LARGE SCALE GENOMIC DNA]</scope>
    <source>
        <strain evidence="2 3">CF5-1</strain>
    </source>
</reference>
<dbReference type="CDD" id="cd14789">
    <property type="entry name" value="Tiki"/>
    <property type="match status" value="1"/>
</dbReference>
<dbReference type="PANTHER" id="PTHR40590:SF1">
    <property type="entry name" value="CYTOPLASMIC PROTEIN"/>
    <property type="match status" value="1"/>
</dbReference>
<organism evidence="2 3">
    <name type="scientific">Arenimonas metalli CF5-1</name>
    <dbReference type="NCBI Taxonomy" id="1384056"/>
    <lineage>
        <taxon>Bacteria</taxon>
        <taxon>Pseudomonadati</taxon>
        <taxon>Pseudomonadota</taxon>
        <taxon>Gammaproteobacteria</taxon>
        <taxon>Lysobacterales</taxon>
        <taxon>Lysobacteraceae</taxon>
        <taxon>Arenimonas</taxon>
    </lineage>
</organism>
<dbReference type="Pfam" id="PF01963">
    <property type="entry name" value="TraB_PrgY_gumN"/>
    <property type="match status" value="1"/>
</dbReference>
<name>A0A091B784_9GAMM</name>
<dbReference type="OrthoDB" id="357294at2"/>